<feature type="compositionally biased region" description="Basic and acidic residues" evidence="1">
    <location>
        <begin position="185"/>
        <end position="199"/>
    </location>
</feature>
<reference evidence="3" key="1">
    <citation type="submission" date="2016-04" db="EMBL/GenBank/DDBJ databases">
        <authorList>
            <person name="Strapagiel D."/>
            <person name="Borowka P."/>
            <person name="Marciniak B."/>
            <person name="Bakula Z."/>
            <person name="Van Ingen J."/>
            <person name="Safianowska A."/>
            <person name="Dziadek J."/>
            <person name="Jagielski T."/>
        </authorList>
    </citation>
    <scope>NUCLEOTIDE SEQUENCE [LARGE SCALE GENOMIC DNA]</scope>
    <source>
        <strain evidence="3">1010001458</strain>
    </source>
</reference>
<dbReference type="EMBL" id="LWCI01000115">
    <property type="protein sequence ID" value="KZS61461.1"/>
    <property type="molecule type" value="Genomic_DNA"/>
</dbReference>
<dbReference type="AlphaFoldDB" id="A0A163ZEY0"/>
<proteinExistence type="predicted"/>
<dbReference type="Proteomes" id="UP000077342">
    <property type="component" value="Unassembled WGS sequence"/>
</dbReference>
<evidence type="ECO:0000313" key="3">
    <source>
        <dbReference type="Proteomes" id="UP000077342"/>
    </source>
</evidence>
<protein>
    <submittedName>
        <fullName evidence="2">Type I-U CRISPR-associated protein Cas7</fullName>
    </submittedName>
</protein>
<name>A0A163ZEY0_9MYCO</name>
<dbReference type="Pfam" id="PF09617">
    <property type="entry name" value="Cas_GSU0053"/>
    <property type="match status" value="1"/>
</dbReference>
<dbReference type="InterPro" id="IPR013403">
    <property type="entry name" value="CRISPR-assoc_prot_Csb1/Cas7u"/>
</dbReference>
<organism evidence="2 3">
    <name type="scientific">Mycobacterium ostraviense</name>
    <dbReference type="NCBI Taxonomy" id="2738409"/>
    <lineage>
        <taxon>Bacteria</taxon>
        <taxon>Bacillati</taxon>
        <taxon>Actinomycetota</taxon>
        <taxon>Actinomycetes</taxon>
        <taxon>Mycobacteriales</taxon>
        <taxon>Mycobacteriaceae</taxon>
        <taxon>Mycobacterium</taxon>
    </lineage>
</organism>
<gene>
    <name evidence="2" type="ORF">A4G28_22815</name>
</gene>
<keyword evidence="3" id="KW-1185">Reference proteome</keyword>
<accession>A0A163ZEY0</accession>
<feature type="region of interest" description="Disordered" evidence="1">
    <location>
        <begin position="184"/>
        <end position="206"/>
    </location>
</feature>
<evidence type="ECO:0000256" key="1">
    <source>
        <dbReference type="SAM" id="MobiDB-lite"/>
    </source>
</evidence>
<comment type="caution">
    <text evidence="2">The sequence shown here is derived from an EMBL/GenBank/DDBJ whole genome shotgun (WGS) entry which is preliminary data.</text>
</comment>
<evidence type="ECO:0000313" key="2">
    <source>
        <dbReference type="EMBL" id="KZS61461.1"/>
    </source>
</evidence>
<dbReference type="NCBIfam" id="TIGR02570">
    <property type="entry name" value="cas7_GSU0053"/>
    <property type="match status" value="1"/>
</dbReference>
<sequence>MSGRYIYDAELTPISGSTFQPTGFPDIGTATFTRYEGGHEVDALLVESVQSMANRLEETAWNHAENRPVDAVAGMPWVRVVRAKTGEFLTSSRLEAHRLASPFVHTSILDGQPMFDVIGNRLGLKADTPLDYRAMAAAVAQLDPFCLMHGVFFSHKNWLGQPKFMRAISGVIEAHDVQRAVSGGRKSDRVRHQLDKDGEGGTAEGYGSVPFSRTEWTAKRIIGSFVIDIELLRSYGLPPSATAALETLALWEIRNLLEGGLRLRTACDLELVSPVTARRGPELPAADELTGALQDLITRSDGVFGDGDAITVLWSGKKG</sequence>
<dbReference type="RefSeq" id="WP_075511277.1">
    <property type="nucleotide sequence ID" value="NZ_CP089224.1"/>
</dbReference>